<dbReference type="EMBL" id="VSSQ01096922">
    <property type="protein sequence ID" value="MPN40487.1"/>
    <property type="molecule type" value="Genomic_DNA"/>
</dbReference>
<accession>A0A645HNF6</accession>
<reference evidence="1" key="1">
    <citation type="submission" date="2019-08" db="EMBL/GenBank/DDBJ databases">
        <authorList>
            <person name="Kucharzyk K."/>
            <person name="Murdoch R.W."/>
            <person name="Higgins S."/>
            <person name="Loffler F."/>
        </authorList>
    </citation>
    <scope>NUCLEOTIDE SEQUENCE</scope>
</reference>
<sequence length="166" mass="17819">MVAAVYALQAGSLPLLACQLKRAITSFAACLEKGNAQPNLSGGTSGNKGAGYSLCQFGRHPATVILNGNGKCIRRPVFRNIQANVFRTRPDRVLHKIQNVEGYFLHCPLLSIANPNALPPSKASTMPCGVNSRQKSGCPSSRISPSWCASLERIHSFSNALWGRVL</sequence>
<comment type="caution">
    <text evidence="1">The sequence shown here is derived from an EMBL/GenBank/DDBJ whole genome shotgun (WGS) entry which is preliminary data.</text>
</comment>
<protein>
    <submittedName>
        <fullName evidence="1">Uncharacterized protein</fullName>
    </submittedName>
</protein>
<proteinExistence type="predicted"/>
<name>A0A645HNF6_9ZZZZ</name>
<organism evidence="1">
    <name type="scientific">bioreactor metagenome</name>
    <dbReference type="NCBI Taxonomy" id="1076179"/>
    <lineage>
        <taxon>unclassified sequences</taxon>
        <taxon>metagenomes</taxon>
        <taxon>ecological metagenomes</taxon>
    </lineage>
</organism>
<evidence type="ECO:0000313" key="1">
    <source>
        <dbReference type="EMBL" id="MPN40487.1"/>
    </source>
</evidence>
<gene>
    <name evidence="1" type="ORF">SDC9_188025</name>
</gene>
<dbReference type="AlphaFoldDB" id="A0A645HNF6"/>